<dbReference type="EMBL" id="LZRT01000070">
    <property type="protein sequence ID" value="OUM87744.1"/>
    <property type="molecule type" value="Genomic_DNA"/>
</dbReference>
<evidence type="ECO:0000256" key="1">
    <source>
        <dbReference type="ARBA" id="ARBA00022898"/>
    </source>
</evidence>
<comment type="similarity">
    <text evidence="2 4">Belongs to the pyridoxal phosphate-binding protein YggS/PROSC family.</text>
</comment>
<dbReference type="InterPro" id="IPR011078">
    <property type="entry name" value="PyrdxlP_homeostasis"/>
</dbReference>
<protein>
    <recommendedName>
        <fullName evidence="2">Pyridoxal phosphate homeostasis protein</fullName>
        <shortName evidence="2">PLP homeostasis protein</shortName>
    </recommendedName>
</protein>
<comment type="cofactor">
    <cofactor evidence="3">
        <name>pyridoxal 5'-phosphate</name>
        <dbReference type="ChEBI" id="CHEBI:597326"/>
    </cofactor>
</comment>
<dbReference type="Pfam" id="PF01168">
    <property type="entry name" value="Ala_racemase_N"/>
    <property type="match status" value="1"/>
</dbReference>
<feature type="modified residue" description="N6-(pyridoxal phosphate)lysine" evidence="2 3">
    <location>
        <position position="40"/>
    </location>
</feature>
<dbReference type="Proteomes" id="UP000196475">
    <property type="component" value="Unassembled WGS sequence"/>
</dbReference>
<accession>A0A1Y3PL05</accession>
<proteinExistence type="inferred from homology"/>
<dbReference type="Gene3D" id="3.20.20.10">
    <property type="entry name" value="Alanine racemase"/>
    <property type="match status" value="1"/>
</dbReference>
<evidence type="ECO:0000313" key="7">
    <source>
        <dbReference type="Proteomes" id="UP000196475"/>
    </source>
</evidence>
<name>A0A1Y3PL05_9BACI</name>
<reference evidence="7" key="1">
    <citation type="submission" date="2016-06" db="EMBL/GenBank/DDBJ databases">
        <authorList>
            <person name="Nascimento L."/>
            <person name="Pereira R.V."/>
            <person name="Martins L.F."/>
            <person name="Quaggio R.B."/>
            <person name="Silva A.M."/>
            <person name="Setubal J.C."/>
        </authorList>
    </citation>
    <scope>NUCLEOTIDE SEQUENCE [LARGE SCALE GENOMIC DNA]</scope>
</reference>
<dbReference type="HAMAP" id="MF_02087">
    <property type="entry name" value="PLP_homeostasis"/>
    <property type="match status" value="1"/>
</dbReference>
<organism evidence="6 7">
    <name type="scientific">Bacillus thermozeamaize</name>
    <dbReference type="NCBI Taxonomy" id="230954"/>
    <lineage>
        <taxon>Bacteria</taxon>
        <taxon>Bacillati</taxon>
        <taxon>Bacillota</taxon>
        <taxon>Bacilli</taxon>
        <taxon>Bacillales</taxon>
        <taxon>Bacillaceae</taxon>
        <taxon>Bacillus</taxon>
    </lineage>
</organism>
<keyword evidence="1 2" id="KW-0663">Pyridoxal phosphate</keyword>
<feature type="domain" description="Alanine racemase N-terminal" evidence="5">
    <location>
        <begin position="30"/>
        <end position="229"/>
    </location>
</feature>
<dbReference type="PANTHER" id="PTHR10146:SF14">
    <property type="entry name" value="PYRIDOXAL PHOSPHATE HOMEOSTASIS PROTEIN"/>
    <property type="match status" value="1"/>
</dbReference>
<dbReference type="InterPro" id="IPR029066">
    <property type="entry name" value="PLP-binding_barrel"/>
</dbReference>
<dbReference type="CDD" id="cd00635">
    <property type="entry name" value="PLPDE_III_YBL036c_like"/>
    <property type="match status" value="1"/>
</dbReference>
<comment type="caution">
    <text evidence="6">The sequence shown here is derived from an EMBL/GenBank/DDBJ whole genome shotgun (WGS) entry which is preliminary data.</text>
</comment>
<dbReference type="NCBIfam" id="TIGR00044">
    <property type="entry name" value="YggS family pyridoxal phosphate-dependent enzyme"/>
    <property type="match status" value="1"/>
</dbReference>
<evidence type="ECO:0000259" key="5">
    <source>
        <dbReference type="Pfam" id="PF01168"/>
    </source>
</evidence>
<evidence type="ECO:0000256" key="3">
    <source>
        <dbReference type="PIRSR" id="PIRSR004848-1"/>
    </source>
</evidence>
<gene>
    <name evidence="6" type="ORF">BAA01_13130</name>
</gene>
<evidence type="ECO:0000256" key="4">
    <source>
        <dbReference type="RuleBase" id="RU004514"/>
    </source>
</evidence>
<evidence type="ECO:0000256" key="2">
    <source>
        <dbReference type="HAMAP-Rule" id="MF_02087"/>
    </source>
</evidence>
<comment type="function">
    <text evidence="2">Pyridoxal 5'-phosphate (PLP)-binding protein, which is involved in PLP homeostasis.</text>
</comment>
<evidence type="ECO:0000313" key="6">
    <source>
        <dbReference type="EMBL" id="OUM87744.1"/>
    </source>
</evidence>
<dbReference type="AlphaFoldDB" id="A0A1Y3PL05"/>
<dbReference type="PIRSF" id="PIRSF004848">
    <property type="entry name" value="YBL036c_PLPDEIII"/>
    <property type="match status" value="1"/>
</dbReference>
<dbReference type="PROSITE" id="PS01211">
    <property type="entry name" value="UPF0001"/>
    <property type="match status" value="1"/>
</dbReference>
<dbReference type="InterPro" id="IPR001608">
    <property type="entry name" value="Ala_racemase_N"/>
</dbReference>
<dbReference type="FunFam" id="3.20.20.10:FF:000018">
    <property type="entry name" value="Pyridoxal phosphate homeostasis protein"/>
    <property type="match status" value="1"/>
</dbReference>
<dbReference type="GO" id="GO:0030170">
    <property type="term" value="F:pyridoxal phosphate binding"/>
    <property type="evidence" value="ECO:0007669"/>
    <property type="project" value="UniProtKB-UniRule"/>
</dbReference>
<dbReference type="SUPFAM" id="SSF51419">
    <property type="entry name" value="PLP-binding barrel"/>
    <property type="match status" value="1"/>
</dbReference>
<dbReference type="PANTHER" id="PTHR10146">
    <property type="entry name" value="PROLINE SYNTHETASE CO-TRANSCRIBED BACTERIAL HOMOLOG PROTEIN"/>
    <property type="match status" value="1"/>
</dbReference>
<sequence>MNAWESMVRSNLERVLERIEAACLRSGRSPQEVKLVAVTKYLGLDEMRRLFQLNVEHVGENRVQSALPKWQQLGDQGTWHFVGHLQTNKVRDVIGRFQYIHSLDRISLAQELDKRAASTGVPVSCFVQVNVSGEASKYGLDPQEVLNFVEKIGNMKYIRVVGLMTMAPIVENPEEARPVFRRLREIRDQVREMQIANVPAEHLSMGMSGDFEVAVEEGATFVRLGRILYQPMGGG</sequence>